<geneLocation type="mitochondrion" evidence="12"/>
<feature type="domain" description="NADH:quinone oxidoreductase/Mrp antiporter transmembrane" evidence="10">
    <location>
        <begin position="145"/>
        <end position="283"/>
    </location>
</feature>
<feature type="transmembrane region" description="Helical" evidence="9">
    <location>
        <begin position="322"/>
        <end position="344"/>
    </location>
</feature>
<dbReference type="GO" id="GO:0008137">
    <property type="term" value="F:NADH dehydrogenase (ubiquinone) activity"/>
    <property type="evidence" value="ECO:0007669"/>
    <property type="project" value="UniProtKB-EC"/>
</dbReference>
<evidence type="ECO:0000256" key="5">
    <source>
        <dbReference type="ARBA" id="ARBA00022989"/>
    </source>
</evidence>
<dbReference type="RefSeq" id="YP_008080584.1">
    <property type="nucleotide sequence ID" value="NC_021373.1"/>
</dbReference>
<feature type="domain" description="NADH:quinone oxidoreductase/Mrp antiporter transmembrane" evidence="10">
    <location>
        <begin position="320"/>
        <end position="489"/>
    </location>
</feature>
<evidence type="ECO:0000256" key="3">
    <source>
        <dbReference type="ARBA" id="ARBA00021008"/>
    </source>
</evidence>
<reference evidence="11" key="1">
    <citation type="submission" date="2011-06" db="EMBL/GenBank/DDBJ databases">
        <title>Mitochondrial DNA sequences extracted from three strains of Flammulina velutipes.</title>
        <authorList>
            <person name="Yoon H."/>
            <person name="Kong W.-S."/>
            <person name="Kim J.-G."/>
        </authorList>
    </citation>
    <scope>NUCLEOTIDE SEQUENCE</scope>
    <source>
        <strain evidence="11">4019-18</strain>
        <strain evidence="13">4019-18x20</strain>
    </source>
</reference>
<keyword evidence="12" id="KW-0496">Mitochondrion</keyword>
<dbReference type="GeneID" id="15822018"/>
<keyword evidence="6 9" id="KW-0472">Membrane</keyword>
<dbReference type="EMBL" id="JN190941">
    <property type="protein sequence ID" value="AEO19700.1"/>
    <property type="molecule type" value="Genomic_DNA"/>
</dbReference>
<dbReference type="AlphaFoldDB" id="M9MU45"/>
<protein>
    <recommendedName>
        <fullName evidence="3">NADH-ubiquinone oxidoreductase chain 2</fullName>
    </recommendedName>
    <alternativeName>
        <fullName evidence="7">NADH dehydrogenase subunit 2</fullName>
    </alternativeName>
</protein>
<proteinExistence type="inferred from homology"/>
<comment type="similarity">
    <text evidence="2">Belongs to the complex I subunit 2 family.</text>
</comment>
<dbReference type="PANTHER" id="PTHR22773">
    <property type="entry name" value="NADH DEHYDROGENASE"/>
    <property type="match status" value="1"/>
</dbReference>
<evidence type="ECO:0000259" key="10">
    <source>
        <dbReference type="Pfam" id="PF00361"/>
    </source>
</evidence>
<feature type="transmembrane region" description="Helical" evidence="9">
    <location>
        <begin position="261"/>
        <end position="285"/>
    </location>
</feature>
<keyword evidence="5 9" id="KW-1133">Transmembrane helix</keyword>
<evidence type="ECO:0000256" key="4">
    <source>
        <dbReference type="ARBA" id="ARBA00022692"/>
    </source>
</evidence>
<comment type="catalytic activity">
    <reaction evidence="8">
        <text>a ubiquinone + NADH + 5 H(+)(in) = a ubiquinol + NAD(+) + 4 H(+)(out)</text>
        <dbReference type="Rhea" id="RHEA:29091"/>
        <dbReference type="Rhea" id="RHEA-COMP:9565"/>
        <dbReference type="Rhea" id="RHEA-COMP:9566"/>
        <dbReference type="ChEBI" id="CHEBI:15378"/>
        <dbReference type="ChEBI" id="CHEBI:16389"/>
        <dbReference type="ChEBI" id="CHEBI:17976"/>
        <dbReference type="ChEBI" id="CHEBI:57540"/>
        <dbReference type="ChEBI" id="CHEBI:57945"/>
        <dbReference type="EC" id="7.1.1.2"/>
    </reaction>
</comment>
<gene>
    <name evidence="12" type="primary">nad2</name>
</gene>
<keyword evidence="4 9" id="KW-0812">Transmembrane</keyword>
<dbReference type="GO" id="GO:0016020">
    <property type="term" value="C:membrane"/>
    <property type="evidence" value="ECO:0007669"/>
    <property type="project" value="UniProtKB-SubCell"/>
</dbReference>
<dbReference type="EMBL" id="JN190940">
    <property type="protein sequence ID" value="AEO19669.1"/>
    <property type="molecule type" value="Genomic_DNA"/>
</dbReference>
<feature type="transmembrane region" description="Helical" evidence="9">
    <location>
        <begin position="382"/>
        <end position="402"/>
    </location>
</feature>
<name>M9MU45_FLAVE</name>
<organism evidence="12">
    <name type="scientific">Flammulina velutipes</name>
    <name type="common">Agaricus velutipes</name>
    <dbReference type="NCBI Taxonomy" id="38945"/>
    <lineage>
        <taxon>Eukaryota</taxon>
        <taxon>Fungi</taxon>
        <taxon>Dikarya</taxon>
        <taxon>Basidiomycota</taxon>
        <taxon>Agaricomycotina</taxon>
        <taxon>Agaricomycetes</taxon>
        <taxon>Agaricomycetidae</taxon>
        <taxon>Agaricales</taxon>
        <taxon>Marasmiineae</taxon>
        <taxon>Physalacriaceae</taxon>
        <taxon>Flammulina</taxon>
    </lineage>
</organism>
<reference evidence="12" key="2">
    <citation type="journal article" date="2012" name="J. Gen. Appl. Microbiol.">
        <title>The mitochondrial genome of the white-rot fungus Flammulina velutipes.</title>
        <authorList>
            <person name="Yoon H."/>
            <person name="You Y.H."/>
            <person name="Woo J.R."/>
            <person name="Park Y.J."/>
            <person name="Kong W.S."/>
            <person name="Lee B.M."/>
            <person name="Kim J.G."/>
        </authorList>
    </citation>
    <scope>NUCLEOTIDE SEQUENCE</scope>
    <source>
        <strain evidence="12">4019-20</strain>
    </source>
</reference>
<evidence type="ECO:0000256" key="7">
    <source>
        <dbReference type="ARBA" id="ARBA00031028"/>
    </source>
</evidence>
<evidence type="ECO:0000313" key="13">
    <source>
        <dbReference type="EMBL" id="AEO19700.1"/>
    </source>
</evidence>
<feature type="transmembrane region" description="Helical" evidence="9">
    <location>
        <begin position="434"/>
        <end position="454"/>
    </location>
</feature>
<dbReference type="GO" id="GO:0042773">
    <property type="term" value="P:ATP synthesis coupled electron transport"/>
    <property type="evidence" value="ECO:0007669"/>
    <property type="project" value="InterPro"/>
</dbReference>
<evidence type="ECO:0000313" key="11">
    <source>
        <dbReference type="EMBL" id="AEO19637.1"/>
    </source>
</evidence>
<dbReference type="EMBL" id="JN190939">
    <property type="protein sequence ID" value="AEO19637.1"/>
    <property type="molecule type" value="Genomic_DNA"/>
</dbReference>
<evidence type="ECO:0000256" key="8">
    <source>
        <dbReference type="ARBA" id="ARBA00049551"/>
    </source>
</evidence>
<accession>M9MU45</accession>
<dbReference type="HAMAP" id="MF_00445">
    <property type="entry name" value="NDH1_NuoN_1"/>
    <property type="match status" value="1"/>
</dbReference>
<feature type="transmembrane region" description="Helical" evidence="9">
    <location>
        <begin position="474"/>
        <end position="494"/>
    </location>
</feature>
<feature type="transmembrane region" description="Helical" evidence="9">
    <location>
        <begin position="67"/>
        <end position="89"/>
    </location>
</feature>
<dbReference type="Pfam" id="PF00361">
    <property type="entry name" value="Proton_antipo_M"/>
    <property type="match status" value="2"/>
</dbReference>
<feature type="transmembrane region" description="Helical" evidence="9">
    <location>
        <begin position="182"/>
        <end position="201"/>
    </location>
</feature>
<evidence type="ECO:0000256" key="9">
    <source>
        <dbReference type="SAM" id="Phobius"/>
    </source>
</evidence>
<evidence type="ECO:0000256" key="6">
    <source>
        <dbReference type="ARBA" id="ARBA00023136"/>
    </source>
</evidence>
<sequence length="591" mass="67312">MLIISLISLITCKALSFIRPNLAHHFYLRVSTIILLFSSFLVFNCTDLSGIIDSGIGIYGGLFQVTHIIQTIEIILLLIGSLILISWPIKIKLNNNSLDLFKNYTNNNYNYINDVYVKDNFLKNSTNYTITIIFSSLGASLLLSSSDLISMYICIELQSFSLYILATLFKDLENSTSAGLKYFLLGGLASCLILLGSGLVYNSIGLTNFDSISTLISNQNLMTLKGLQLGIVIIFIGFLIKIAAAPLHNWSPDVYDQTPSIVTIWLTIIPKLSILILLFEIFSIFNLDYLGQDLISQILLLSEENYFPYIDFFTKDLWNNKLLKYLLLIVSLISLITGGIVGLNQKHIKRLLAYSTISHLGFILLSLTIFSEQSIESFLFYIIQYSITNLNIFLIIIGLSYLNYNFIYNKLNNNNYLLNRIKDIILISEFKSQFYFNPFISICFSICFFSLAGIPPLIGFFSKQFVLLSSIQEGYYFITIVAIIVSVISASYYLKVIKELYTESQNSNEEKINNNKINYNYFEENNNNKVNTIFIDYNNSTINNYLKDKYILSSSHSYLISTITFFILFFIFKPSLILNPSLIVSLTIFPI</sequence>
<feature type="transmembrane region" description="Helical" evidence="9">
    <location>
        <begin position="26"/>
        <end position="46"/>
    </location>
</feature>
<comment type="subcellular location">
    <subcellularLocation>
        <location evidence="1">Membrane</location>
        <topology evidence="1">Multi-pass membrane protein</topology>
    </subcellularLocation>
</comment>
<evidence type="ECO:0000313" key="12">
    <source>
        <dbReference type="EMBL" id="AEO19669.1"/>
    </source>
</evidence>
<feature type="transmembrane region" description="Helical" evidence="9">
    <location>
        <begin position="550"/>
        <end position="572"/>
    </location>
</feature>
<feature type="transmembrane region" description="Helical" evidence="9">
    <location>
        <begin position="351"/>
        <end position="370"/>
    </location>
</feature>
<evidence type="ECO:0000256" key="2">
    <source>
        <dbReference type="ARBA" id="ARBA00007012"/>
    </source>
</evidence>
<feature type="transmembrane region" description="Helical" evidence="9">
    <location>
        <begin position="221"/>
        <end position="240"/>
    </location>
</feature>
<feature type="transmembrane region" description="Helical" evidence="9">
    <location>
        <begin position="149"/>
        <end position="170"/>
    </location>
</feature>
<dbReference type="InterPro" id="IPR010096">
    <property type="entry name" value="NADH-Q_OxRdtase_suN/2"/>
</dbReference>
<dbReference type="InterPro" id="IPR001750">
    <property type="entry name" value="ND/Mrp_TM"/>
</dbReference>
<evidence type="ECO:0000256" key="1">
    <source>
        <dbReference type="ARBA" id="ARBA00004141"/>
    </source>
</evidence>